<dbReference type="FunFam" id="3.10.120.10:FF:000007">
    <property type="entry name" value="Sulfite oxidase, mitochondrial"/>
    <property type="match status" value="1"/>
</dbReference>
<evidence type="ECO:0000256" key="1">
    <source>
        <dbReference type="ARBA" id="ARBA00022617"/>
    </source>
</evidence>
<feature type="signal peptide" evidence="6">
    <location>
        <begin position="1"/>
        <end position="25"/>
    </location>
</feature>
<dbReference type="Pfam" id="PF00173">
    <property type="entry name" value="Cyt-b5"/>
    <property type="match status" value="1"/>
</dbReference>
<dbReference type="OMA" id="WVIVDGH"/>
<gene>
    <name evidence="8" type="ORF">T459_24312</name>
</gene>
<feature type="chain" id="PRO_5030035229" evidence="6">
    <location>
        <begin position="26"/>
        <end position="118"/>
    </location>
</feature>
<name>A0A1U8EAT2_CAPAN</name>
<dbReference type="InterPro" id="IPR036400">
    <property type="entry name" value="Cyt_B5-like_heme/steroid_sf"/>
</dbReference>
<protein>
    <submittedName>
        <fullName evidence="8">Cytochrome B5-like protein</fullName>
    </submittedName>
</protein>
<dbReference type="PANTHER" id="PTHR19359">
    <property type="entry name" value="CYTOCHROME B5"/>
    <property type="match status" value="1"/>
</dbReference>
<evidence type="ECO:0000256" key="5">
    <source>
        <dbReference type="RuleBase" id="RU362121"/>
    </source>
</evidence>
<dbReference type="PROSITE" id="PS00191">
    <property type="entry name" value="CYTOCHROME_B5_1"/>
    <property type="match status" value="1"/>
</dbReference>
<dbReference type="GO" id="GO:0046872">
    <property type="term" value="F:metal ion binding"/>
    <property type="evidence" value="ECO:0007669"/>
    <property type="project" value="UniProtKB-UniRule"/>
</dbReference>
<proteinExistence type="inferred from homology"/>
<dbReference type="PROSITE" id="PS50255">
    <property type="entry name" value="CYTOCHROME_B5_2"/>
    <property type="match status" value="1"/>
</dbReference>
<evidence type="ECO:0000256" key="2">
    <source>
        <dbReference type="ARBA" id="ARBA00022723"/>
    </source>
</evidence>
<evidence type="ECO:0000313" key="9">
    <source>
        <dbReference type="Proteomes" id="UP000222542"/>
    </source>
</evidence>
<keyword evidence="2 5" id="KW-0479">Metal-binding</keyword>
<organism evidence="8 9">
    <name type="scientific">Capsicum annuum</name>
    <name type="common">Capsicum pepper</name>
    <dbReference type="NCBI Taxonomy" id="4072"/>
    <lineage>
        <taxon>Eukaryota</taxon>
        <taxon>Viridiplantae</taxon>
        <taxon>Streptophyta</taxon>
        <taxon>Embryophyta</taxon>
        <taxon>Tracheophyta</taxon>
        <taxon>Spermatophyta</taxon>
        <taxon>Magnoliopsida</taxon>
        <taxon>eudicotyledons</taxon>
        <taxon>Gunneridae</taxon>
        <taxon>Pentapetalae</taxon>
        <taxon>asterids</taxon>
        <taxon>lamiids</taxon>
        <taxon>Solanales</taxon>
        <taxon>Solanaceae</taxon>
        <taxon>Solanoideae</taxon>
        <taxon>Capsiceae</taxon>
        <taxon>Capsicum</taxon>
    </lineage>
</organism>
<keyword evidence="6" id="KW-0732">Signal</keyword>
<dbReference type="Proteomes" id="UP000222542">
    <property type="component" value="Unassembled WGS sequence"/>
</dbReference>
<dbReference type="GO" id="GO:0016020">
    <property type="term" value="C:membrane"/>
    <property type="evidence" value="ECO:0000318"/>
    <property type="project" value="GO_Central"/>
</dbReference>
<dbReference type="SUPFAM" id="SSF55856">
    <property type="entry name" value="Cytochrome b5-like heme/steroid binding domain"/>
    <property type="match status" value="1"/>
</dbReference>
<reference evidence="8 9" key="1">
    <citation type="journal article" date="2014" name="Nat. Genet.">
        <title>Genome sequence of the hot pepper provides insights into the evolution of pungency in Capsicum species.</title>
        <authorList>
            <person name="Kim S."/>
            <person name="Park M."/>
            <person name="Yeom S.I."/>
            <person name="Kim Y.M."/>
            <person name="Lee J.M."/>
            <person name="Lee H.A."/>
            <person name="Seo E."/>
            <person name="Choi J."/>
            <person name="Cheong K."/>
            <person name="Kim K.T."/>
            <person name="Jung K."/>
            <person name="Lee G.W."/>
            <person name="Oh S.K."/>
            <person name="Bae C."/>
            <person name="Kim S.B."/>
            <person name="Lee H.Y."/>
            <person name="Kim S.Y."/>
            <person name="Kim M.S."/>
            <person name="Kang B.C."/>
            <person name="Jo Y.D."/>
            <person name="Yang H.B."/>
            <person name="Jeong H.J."/>
            <person name="Kang W.H."/>
            <person name="Kwon J.K."/>
            <person name="Shin C."/>
            <person name="Lim J.Y."/>
            <person name="Park J.H."/>
            <person name="Huh J.H."/>
            <person name="Kim J.S."/>
            <person name="Kim B.D."/>
            <person name="Cohen O."/>
            <person name="Paran I."/>
            <person name="Suh M.C."/>
            <person name="Lee S.B."/>
            <person name="Kim Y.K."/>
            <person name="Shin Y."/>
            <person name="Noh S.J."/>
            <person name="Park J."/>
            <person name="Seo Y.S."/>
            <person name="Kwon S.Y."/>
            <person name="Kim H.A."/>
            <person name="Park J.M."/>
            <person name="Kim H.J."/>
            <person name="Choi S.B."/>
            <person name="Bosland P.W."/>
            <person name="Reeves G."/>
            <person name="Jo S.H."/>
            <person name="Lee B.W."/>
            <person name="Cho H.T."/>
            <person name="Choi H.S."/>
            <person name="Lee M.S."/>
            <person name="Yu Y."/>
            <person name="Do Choi Y."/>
            <person name="Park B.S."/>
            <person name="van Deynze A."/>
            <person name="Ashrafi H."/>
            <person name="Hill T."/>
            <person name="Kim W.T."/>
            <person name="Pai H.S."/>
            <person name="Ahn H.K."/>
            <person name="Yeam I."/>
            <person name="Giovannoni J.J."/>
            <person name="Rose J.K."/>
            <person name="Sorensen I."/>
            <person name="Lee S.J."/>
            <person name="Kim R.W."/>
            <person name="Choi I.Y."/>
            <person name="Choi B.S."/>
            <person name="Lim J.S."/>
            <person name="Lee Y.H."/>
            <person name="Choi D."/>
        </authorList>
    </citation>
    <scope>NUCLEOTIDE SEQUENCE [LARGE SCALE GENOMIC DNA]</scope>
    <source>
        <strain evidence="9">cv. CM334</strain>
    </source>
</reference>
<reference evidence="8 9" key="2">
    <citation type="journal article" date="2017" name="Genome Biol.">
        <title>New reference genome sequences of hot pepper reveal the massive evolution of plant disease-resistance genes by retroduplication.</title>
        <authorList>
            <person name="Kim S."/>
            <person name="Park J."/>
            <person name="Yeom S.I."/>
            <person name="Kim Y.M."/>
            <person name="Seo E."/>
            <person name="Kim K.T."/>
            <person name="Kim M.S."/>
            <person name="Lee J.M."/>
            <person name="Cheong K."/>
            <person name="Shin H.S."/>
            <person name="Kim S.B."/>
            <person name="Han K."/>
            <person name="Lee J."/>
            <person name="Park M."/>
            <person name="Lee H.A."/>
            <person name="Lee H.Y."/>
            <person name="Lee Y."/>
            <person name="Oh S."/>
            <person name="Lee J.H."/>
            <person name="Choi E."/>
            <person name="Choi E."/>
            <person name="Lee S.E."/>
            <person name="Jeon J."/>
            <person name="Kim H."/>
            <person name="Choi G."/>
            <person name="Song H."/>
            <person name="Lee J."/>
            <person name="Lee S.C."/>
            <person name="Kwon J.K."/>
            <person name="Lee H.Y."/>
            <person name="Koo N."/>
            <person name="Hong Y."/>
            <person name="Kim R.W."/>
            <person name="Kang W.H."/>
            <person name="Huh J.H."/>
            <person name="Kang B.C."/>
            <person name="Yang T.J."/>
            <person name="Lee Y.H."/>
            <person name="Bennetzen J.L."/>
            <person name="Choi D."/>
        </authorList>
    </citation>
    <scope>NUCLEOTIDE SEQUENCE [LARGE SCALE GENOMIC DNA]</scope>
    <source>
        <strain evidence="9">cv. CM334</strain>
    </source>
</reference>
<evidence type="ECO:0000259" key="7">
    <source>
        <dbReference type="PROSITE" id="PS50255"/>
    </source>
</evidence>
<evidence type="ECO:0000256" key="3">
    <source>
        <dbReference type="ARBA" id="ARBA00023004"/>
    </source>
</evidence>
<dbReference type="GO" id="GO:0020037">
    <property type="term" value="F:heme binding"/>
    <property type="evidence" value="ECO:0000318"/>
    <property type="project" value="GO_Central"/>
</dbReference>
<dbReference type="PANTHER" id="PTHR19359:SF95">
    <property type="entry name" value="CYTOCHROME B5 TYPE B"/>
    <property type="match status" value="1"/>
</dbReference>
<dbReference type="EMBL" id="AYRZ02000009">
    <property type="protein sequence ID" value="PHT73527.1"/>
    <property type="molecule type" value="Genomic_DNA"/>
</dbReference>
<dbReference type="OrthoDB" id="260519at2759"/>
<dbReference type="KEGG" id="cann:107840972"/>
<feature type="domain" description="Cytochrome b5 heme-binding" evidence="7">
    <location>
        <begin position="42"/>
        <end position="117"/>
    </location>
</feature>
<dbReference type="InterPro" id="IPR001199">
    <property type="entry name" value="Cyt_B5-like_heme/steroid-bd"/>
</dbReference>
<dbReference type="InterPro" id="IPR018506">
    <property type="entry name" value="Cyt_B5_heme-BS"/>
</dbReference>
<dbReference type="SMART" id="SM01117">
    <property type="entry name" value="Cyt-b5"/>
    <property type="match status" value="1"/>
</dbReference>
<evidence type="ECO:0000256" key="6">
    <source>
        <dbReference type="SAM" id="SignalP"/>
    </source>
</evidence>
<evidence type="ECO:0000256" key="4">
    <source>
        <dbReference type="ARBA" id="ARBA00038168"/>
    </source>
</evidence>
<dbReference type="Gene3D" id="3.10.120.10">
    <property type="entry name" value="Cytochrome b5-like heme/steroid binding domain"/>
    <property type="match status" value="1"/>
</dbReference>
<evidence type="ECO:0000313" key="8">
    <source>
        <dbReference type="EMBL" id="PHT73527.1"/>
    </source>
</evidence>
<dbReference type="AlphaFoldDB" id="A0A1U8EAT2"/>
<keyword evidence="9" id="KW-1185">Reference proteome</keyword>
<keyword evidence="3 5" id="KW-0408">Iron</keyword>
<dbReference type="STRING" id="4072.A0A1U8EAT2"/>
<keyword evidence="1 5" id="KW-0349">Heme</keyword>
<dbReference type="Gramene" id="PHT73527">
    <property type="protein sequence ID" value="PHT73527"/>
    <property type="gene ID" value="T459_24312"/>
</dbReference>
<comment type="similarity">
    <text evidence="4 5">Belongs to the cytochrome b5 family.</text>
</comment>
<accession>A0A1U8EAT2</accession>
<dbReference type="InterPro" id="IPR050668">
    <property type="entry name" value="Cytochrome_b5"/>
</dbReference>
<comment type="caution">
    <text evidence="8">The sequence shown here is derived from an EMBL/GenBank/DDBJ whole genome shotgun (WGS) entry which is preliminary data.</text>
</comment>
<sequence>MDVTLATILLGVLLAVLIVIPRLRSKSDQPEKVASKPQNKGVQTYSKAEVALHNKRTDCWIIIKDKVFDVTSYVEEHPGGDAILDHAGDDSTEGFYGPQHATRVFEMIDDFCIGNLEK</sequence>
<dbReference type="SMR" id="A0A1U8EAT2"/>